<reference evidence="2" key="1">
    <citation type="submission" date="2021-01" db="EMBL/GenBank/DDBJ databases">
        <authorList>
            <person name="Corre E."/>
            <person name="Pelletier E."/>
            <person name="Niang G."/>
            <person name="Scheremetjew M."/>
            <person name="Finn R."/>
            <person name="Kale V."/>
            <person name="Holt S."/>
            <person name="Cochrane G."/>
            <person name="Meng A."/>
            <person name="Brown T."/>
            <person name="Cohen L."/>
        </authorList>
    </citation>
    <scope>NUCLEOTIDE SEQUENCE</scope>
    <source>
        <strain evidence="2">CCMP1243</strain>
    </source>
</reference>
<protein>
    <submittedName>
        <fullName evidence="2">Uncharacterized protein</fullName>
    </submittedName>
</protein>
<feature type="compositionally biased region" description="Basic and acidic residues" evidence="1">
    <location>
        <begin position="61"/>
        <end position="76"/>
    </location>
</feature>
<feature type="region of interest" description="Disordered" evidence="1">
    <location>
        <begin position="24"/>
        <end position="100"/>
    </location>
</feature>
<dbReference type="EMBL" id="HBHJ01013838">
    <property type="protein sequence ID" value="CAD9683645.1"/>
    <property type="molecule type" value="Transcribed_RNA"/>
</dbReference>
<evidence type="ECO:0000256" key="1">
    <source>
        <dbReference type="SAM" id="MobiDB-lite"/>
    </source>
</evidence>
<name>A0A7S2WEN2_9STRA</name>
<evidence type="ECO:0000313" key="2">
    <source>
        <dbReference type="EMBL" id="CAD9683645.1"/>
    </source>
</evidence>
<organism evidence="2">
    <name type="scientific">Rhizochromulina marina</name>
    <dbReference type="NCBI Taxonomy" id="1034831"/>
    <lineage>
        <taxon>Eukaryota</taxon>
        <taxon>Sar</taxon>
        <taxon>Stramenopiles</taxon>
        <taxon>Ochrophyta</taxon>
        <taxon>Dictyochophyceae</taxon>
        <taxon>Rhizochromulinales</taxon>
        <taxon>Rhizochromulina</taxon>
    </lineage>
</organism>
<sequence>MGSDIAGACGQLALTKLAATDPKMAANLPPTDIEDIAGPTQRRPPKVQRRDGSPKATVKGRTVDDGDLAAKERMPHAVDGSSSPAHTPSAKKDQGMVTSQDPVPLSVQSWFIAAPTKFAWAGIIGGLSIAMLALTACTTGISGSRGGVPGARWSAWLRPHPPSSTRTWGWLWSR</sequence>
<accession>A0A7S2WEN2</accession>
<gene>
    <name evidence="2" type="ORF">RMAR1173_LOCUS9037</name>
</gene>
<dbReference type="AlphaFoldDB" id="A0A7S2WEN2"/>
<proteinExistence type="predicted"/>